<feature type="compositionally biased region" description="Basic and acidic residues" evidence="1">
    <location>
        <begin position="889"/>
        <end position="920"/>
    </location>
</feature>
<dbReference type="RefSeq" id="WP_183344487.1">
    <property type="nucleotide sequence ID" value="NZ_JACHNU010000007.1"/>
</dbReference>
<dbReference type="Proteomes" id="UP000585272">
    <property type="component" value="Unassembled WGS sequence"/>
</dbReference>
<proteinExistence type="predicted"/>
<evidence type="ECO:0000256" key="1">
    <source>
        <dbReference type="SAM" id="MobiDB-lite"/>
    </source>
</evidence>
<comment type="caution">
    <text evidence="3">The sequence shown here is derived from an EMBL/GenBank/DDBJ whole genome shotgun (WGS) entry which is preliminary data.</text>
</comment>
<dbReference type="EMBL" id="JACHNU010000007">
    <property type="protein sequence ID" value="MBB4664437.1"/>
    <property type="molecule type" value="Genomic_DNA"/>
</dbReference>
<protein>
    <submittedName>
        <fullName evidence="3">Uncharacterized protein</fullName>
    </submittedName>
</protein>
<keyword evidence="4" id="KW-1185">Reference proteome</keyword>
<evidence type="ECO:0000313" key="4">
    <source>
        <dbReference type="Proteomes" id="UP000585272"/>
    </source>
</evidence>
<name>A0A840IHA2_9ACTN</name>
<sequence length="920" mass="96221">MKPFLTLLLAALAACALASPASAKFGIAPGFSATMHDASGDDVTQAGAHPNATVHFMLRTALDADGKTVPDESLKDVTVELPRGVIGNPMATPRCRHQEFKAMRCGPESIVGVETLHFAPIPGVPRPIDAAVPVYNLVPPEGVAARFAFQVTSVVVMIDARVRSDGDYHLVTDLRDISTALQVYGSTLTLWGVPADMNGPGPLRFYGGSLTYGGPGSGPRRAFLSNPTECGAPPVTRIRVRSWQNPLRSTGALFEAADGVDGCERLSFSPSLDLRPESPRAGVGSPYGVTIEVPQSDDPDGLATPAVRDVSVTLPKGVAVSPSSAHGLVGCTDAQAALGSLAQPACPAASKIGTVSIETPLLEGPLTGAIHLGQPKSMDAQTGEMLRTLLIASGYGVTVKLEGKITPDPVTGRLRAVFADNPQLPFSKLRLRFQGGDRAPLTNPQTCGTHTTSATITSWGGQSVTSDSSFEITQDANGDPCAPLGFAPSFSAGTASAQAGAFTPFTLTFGRDDAQQDLGDLTVQLPPGFTGMLASAELCAEAQAAAGTCGEASRIGSASVTAGAGASPYQLSGRVYITGPYRGAPFGMSIVVPAQAGPFDLGTVVVRAAIAVDRTTAALRVTSDPMPTILQGIPLRVRTVSIAIDRPGFMLNPTSCSEKRVEATIRSAQGAAASVGSRFQVGGCRALPFKPKLGLRIGARGRTRGGITTPFAARLTTRPGDGNLRAVTVKLPRTLNARLNVVNDACTLEQFRAGECTKRVGTGTAVTPLLRAPLSGPAYFVRNPERRIPDLMVALRGEVEIDLTGRVTIPRDLTIKTAFDTIPDVPITSFALRLVAGRRGPLSTIPNMCTVRSRRASLATVDYRAQSGRLIRRRQRIAVDGCPKATAKGKRDAKAKGKRDANAKGRRDAKAKGRRDAKGR</sequence>
<accession>A0A840IHA2</accession>
<gene>
    <name evidence="3" type="ORF">BDZ31_004048</name>
</gene>
<keyword evidence="2" id="KW-0732">Signal</keyword>
<dbReference type="PROSITE" id="PS51257">
    <property type="entry name" value="PROKAR_LIPOPROTEIN"/>
    <property type="match status" value="1"/>
</dbReference>
<reference evidence="3 4" key="1">
    <citation type="submission" date="2020-08" db="EMBL/GenBank/DDBJ databases">
        <title>Genomic Encyclopedia of Archaeal and Bacterial Type Strains, Phase II (KMG-II): from individual species to whole genera.</title>
        <authorList>
            <person name="Goeker M."/>
        </authorList>
    </citation>
    <scope>NUCLEOTIDE SEQUENCE [LARGE SCALE GENOMIC DNA]</scope>
    <source>
        <strain evidence="3 4">DSM 23288</strain>
    </source>
</reference>
<evidence type="ECO:0000256" key="2">
    <source>
        <dbReference type="SAM" id="SignalP"/>
    </source>
</evidence>
<organism evidence="3 4">
    <name type="scientific">Conexibacter arvalis</name>
    <dbReference type="NCBI Taxonomy" id="912552"/>
    <lineage>
        <taxon>Bacteria</taxon>
        <taxon>Bacillati</taxon>
        <taxon>Actinomycetota</taxon>
        <taxon>Thermoleophilia</taxon>
        <taxon>Solirubrobacterales</taxon>
        <taxon>Conexibacteraceae</taxon>
        <taxon>Conexibacter</taxon>
    </lineage>
</organism>
<feature type="chain" id="PRO_5032562303" evidence="2">
    <location>
        <begin position="24"/>
        <end position="920"/>
    </location>
</feature>
<evidence type="ECO:0000313" key="3">
    <source>
        <dbReference type="EMBL" id="MBB4664437.1"/>
    </source>
</evidence>
<feature type="region of interest" description="Disordered" evidence="1">
    <location>
        <begin position="881"/>
        <end position="920"/>
    </location>
</feature>
<dbReference type="AlphaFoldDB" id="A0A840IHA2"/>
<feature type="signal peptide" evidence="2">
    <location>
        <begin position="1"/>
        <end position="23"/>
    </location>
</feature>